<dbReference type="PROSITE" id="PS50110">
    <property type="entry name" value="RESPONSE_REGULATORY"/>
    <property type="match status" value="1"/>
</dbReference>
<keyword evidence="5" id="KW-1185">Reference proteome</keyword>
<dbReference type="Gene3D" id="3.40.50.2300">
    <property type="match status" value="1"/>
</dbReference>
<dbReference type="InterPro" id="IPR011006">
    <property type="entry name" value="CheY-like_superfamily"/>
</dbReference>
<organism evidence="4 5">
    <name type="scientific">Leptolyngbya cf. ectocarpi LEGE 11479</name>
    <dbReference type="NCBI Taxonomy" id="1828722"/>
    <lineage>
        <taxon>Bacteria</taxon>
        <taxon>Bacillati</taxon>
        <taxon>Cyanobacteriota</taxon>
        <taxon>Cyanophyceae</taxon>
        <taxon>Leptolyngbyales</taxon>
        <taxon>Leptolyngbyaceae</taxon>
        <taxon>Leptolyngbya group</taxon>
        <taxon>Leptolyngbya</taxon>
    </lineage>
</organism>
<dbReference type="InterPro" id="IPR050595">
    <property type="entry name" value="Bact_response_regulator"/>
</dbReference>
<name>A0A928ZW22_LEPEC</name>
<dbReference type="SMART" id="SM00448">
    <property type="entry name" value="REC"/>
    <property type="match status" value="1"/>
</dbReference>
<evidence type="ECO:0000256" key="1">
    <source>
        <dbReference type="ARBA" id="ARBA00022553"/>
    </source>
</evidence>
<proteinExistence type="predicted"/>
<evidence type="ECO:0000313" key="4">
    <source>
        <dbReference type="EMBL" id="MBE9068516.1"/>
    </source>
</evidence>
<accession>A0A928ZW22</accession>
<dbReference type="InterPro" id="IPR001789">
    <property type="entry name" value="Sig_transdc_resp-reg_receiver"/>
</dbReference>
<dbReference type="PANTHER" id="PTHR44591:SF22">
    <property type="entry name" value="CHEY SUBFAMILY"/>
    <property type="match status" value="1"/>
</dbReference>
<evidence type="ECO:0000313" key="5">
    <source>
        <dbReference type="Proteomes" id="UP000615026"/>
    </source>
</evidence>
<dbReference type="EMBL" id="JADEXP010000176">
    <property type="protein sequence ID" value="MBE9068516.1"/>
    <property type="molecule type" value="Genomic_DNA"/>
</dbReference>
<evidence type="ECO:0000256" key="2">
    <source>
        <dbReference type="PROSITE-ProRule" id="PRU00169"/>
    </source>
</evidence>
<evidence type="ECO:0000259" key="3">
    <source>
        <dbReference type="PROSITE" id="PS50110"/>
    </source>
</evidence>
<feature type="domain" description="Response regulatory" evidence="3">
    <location>
        <begin position="5"/>
        <end position="122"/>
    </location>
</feature>
<dbReference type="GO" id="GO:0000160">
    <property type="term" value="P:phosphorelay signal transduction system"/>
    <property type="evidence" value="ECO:0007669"/>
    <property type="project" value="InterPro"/>
</dbReference>
<gene>
    <name evidence="4" type="ORF">IQ260_17855</name>
</gene>
<dbReference type="Proteomes" id="UP000615026">
    <property type="component" value="Unassembled WGS sequence"/>
</dbReference>
<comment type="caution">
    <text evidence="4">The sequence shown here is derived from an EMBL/GenBank/DDBJ whole genome shotgun (WGS) entry which is preliminary data.</text>
</comment>
<dbReference type="PANTHER" id="PTHR44591">
    <property type="entry name" value="STRESS RESPONSE REGULATOR PROTEIN 1"/>
    <property type="match status" value="1"/>
</dbReference>
<protein>
    <submittedName>
        <fullName evidence="4">Response regulator</fullName>
    </submittedName>
</protein>
<feature type="modified residue" description="4-aspartylphosphate" evidence="2">
    <location>
        <position position="55"/>
    </location>
</feature>
<sequence>MIMKHILIIDDEDDIRDVAQVALETIGGWQVSTANNGPEGLAQMQTSLPDAVLLDVMMPDMDGIEVFKRMQADAKTRAIPVILMTAKTQTADQQRFLSLGVTAIITKPFKAMLLANQIAEILDWPL</sequence>
<dbReference type="Pfam" id="PF00072">
    <property type="entry name" value="Response_reg"/>
    <property type="match status" value="1"/>
</dbReference>
<dbReference type="AlphaFoldDB" id="A0A928ZW22"/>
<dbReference type="CDD" id="cd17552">
    <property type="entry name" value="REC_RR468-like"/>
    <property type="match status" value="1"/>
</dbReference>
<reference evidence="4" key="1">
    <citation type="submission" date="2020-10" db="EMBL/GenBank/DDBJ databases">
        <authorList>
            <person name="Castelo-Branco R."/>
            <person name="Eusebio N."/>
            <person name="Adriana R."/>
            <person name="Vieira A."/>
            <person name="Brugerolle De Fraissinette N."/>
            <person name="Rezende De Castro R."/>
            <person name="Schneider M.P."/>
            <person name="Vasconcelos V."/>
            <person name="Leao P.N."/>
        </authorList>
    </citation>
    <scope>NUCLEOTIDE SEQUENCE</scope>
    <source>
        <strain evidence="4">LEGE 11479</strain>
    </source>
</reference>
<dbReference type="SUPFAM" id="SSF52172">
    <property type="entry name" value="CheY-like"/>
    <property type="match status" value="1"/>
</dbReference>
<keyword evidence="1 2" id="KW-0597">Phosphoprotein</keyword>